<feature type="transmembrane region" description="Helical" evidence="11">
    <location>
        <begin position="12"/>
        <end position="35"/>
    </location>
</feature>
<protein>
    <recommendedName>
        <fullName evidence="3">histidine kinase</fullName>
        <ecNumber evidence="3">2.7.13.3</ecNumber>
    </recommendedName>
</protein>
<dbReference type="GO" id="GO:0005886">
    <property type="term" value="C:plasma membrane"/>
    <property type="evidence" value="ECO:0007669"/>
    <property type="project" value="TreeGrafter"/>
</dbReference>
<dbReference type="PANTHER" id="PTHR45436">
    <property type="entry name" value="SENSOR HISTIDINE KINASE YKOH"/>
    <property type="match status" value="1"/>
</dbReference>
<gene>
    <name evidence="14" type="ORF">Y958_24275</name>
</gene>
<evidence type="ECO:0000313" key="15">
    <source>
        <dbReference type="Proteomes" id="UP000197153"/>
    </source>
</evidence>
<keyword evidence="15" id="KW-1185">Reference proteome</keyword>
<dbReference type="AlphaFoldDB" id="A0A248JZ97"/>
<dbReference type="InterPro" id="IPR050428">
    <property type="entry name" value="TCS_sensor_his_kinase"/>
</dbReference>
<dbReference type="Gene3D" id="3.30.565.10">
    <property type="entry name" value="Histidine kinase-like ATPase, C-terminal domain"/>
    <property type="match status" value="1"/>
</dbReference>
<dbReference type="InterPro" id="IPR004358">
    <property type="entry name" value="Sig_transdc_His_kin-like_C"/>
</dbReference>
<keyword evidence="8 11" id="KW-1133">Transmembrane helix</keyword>
<keyword evidence="10 11" id="KW-0472">Membrane</keyword>
<evidence type="ECO:0000313" key="14">
    <source>
        <dbReference type="EMBL" id="ASG24047.1"/>
    </source>
</evidence>
<dbReference type="Pfam" id="PF00512">
    <property type="entry name" value="HisKA"/>
    <property type="match status" value="1"/>
</dbReference>
<dbReference type="Pfam" id="PF08521">
    <property type="entry name" value="2CSK_N"/>
    <property type="match status" value="1"/>
</dbReference>
<dbReference type="Pfam" id="PF02518">
    <property type="entry name" value="HATPase_c"/>
    <property type="match status" value="1"/>
</dbReference>
<evidence type="ECO:0000256" key="1">
    <source>
        <dbReference type="ARBA" id="ARBA00000085"/>
    </source>
</evidence>
<dbReference type="InterPro" id="IPR003660">
    <property type="entry name" value="HAMP_dom"/>
</dbReference>
<dbReference type="PANTHER" id="PTHR45436:SF15">
    <property type="entry name" value="SENSOR HISTIDINE KINASE CUSS"/>
    <property type="match status" value="1"/>
</dbReference>
<sequence>MTRPAPSLQWQLISRVLALTLALTVLGSAALVLLFQNTVDSLRDRSLQGQAADIAHHAAVAADGTVTVRLPPALEDSYRGSRGEFIYVLLDADGRVVAASDGVSAPLVALSTAREARLFQMTKQGRIFYGASQPMSIGGRNYWVQVAQGPSHHNVLEDSLLTAIVNQGGWAIPLFVLLFLGLTAQTIRSGLKPLVQASELAARISPTNLEVRLPLRRMPKEVIPLLQAVNGAIDRLAQALREQQRFTADAAHELRTPLAVLRANLDRYRGQPWVPGLLVDVDRMTRVVQQLLDVARLEEGAVGAPQSDVDLADLAAEAAASLAPAAIETGRSFDLREQGPNRVAGYPHDIYSALRNLMENALDHTPAGTMVEVDTTVPGIVRVRDHGPGVPADQRAHVFSRFWRAPARRTLPGAGLGLSIVAEVMRRHGGRVEIEDAPGGGAVFALIFSHEPGA</sequence>
<keyword evidence="9" id="KW-0902">Two-component regulatory system</keyword>
<dbReference type="InterPro" id="IPR005467">
    <property type="entry name" value="His_kinase_dom"/>
</dbReference>
<dbReference type="InterPro" id="IPR013727">
    <property type="entry name" value="2CSK_N"/>
</dbReference>
<dbReference type="SUPFAM" id="SSF47384">
    <property type="entry name" value="Homodimeric domain of signal transducing histidine kinase"/>
    <property type="match status" value="1"/>
</dbReference>
<dbReference type="InterPro" id="IPR036097">
    <property type="entry name" value="HisK_dim/P_sf"/>
</dbReference>
<feature type="domain" description="Histidine kinase" evidence="12">
    <location>
        <begin position="249"/>
        <end position="452"/>
    </location>
</feature>
<evidence type="ECO:0000256" key="8">
    <source>
        <dbReference type="ARBA" id="ARBA00022989"/>
    </source>
</evidence>
<evidence type="ECO:0000256" key="4">
    <source>
        <dbReference type="ARBA" id="ARBA00022553"/>
    </source>
</evidence>
<dbReference type="Proteomes" id="UP000197153">
    <property type="component" value="Chromosome 3"/>
</dbReference>
<comment type="catalytic activity">
    <reaction evidence="1">
        <text>ATP + protein L-histidine = ADP + protein N-phospho-L-histidine.</text>
        <dbReference type="EC" id="2.7.13.3"/>
    </reaction>
</comment>
<dbReference type="CDD" id="cd00075">
    <property type="entry name" value="HATPase"/>
    <property type="match status" value="1"/>
</dbReference>
<dbReference type="Gene3D" id="1.10.287.130">
    <property type="match status" value="1"/>
</dbReference>
<dbReference type="InterPro" id="IPR003594">
    <property type="entry name" value="HATPase_dom"/>
</dbReference>
<evidence type="ECO:0000256" key="11">
    <source>
        <dbReference type="SAM" id="Phobius"/>
    </source>
</evidence>
<reference evidence="14 15" key="1">
    <citation type="submission" date="2017-06" db="EMBL/GenBank/DDBJ databases">
        <title>Complete genome sequence of Nitrospirillum amazonense strain CBAmC, an endophytic nitrogen-fixing and plant growth-promoting bacterium, isolated from sugarcane.</title>
        <authorList>
            <person name="Schwab S."/>
            <person name="dos Santos Teixeira K.R."/>
            <person name="Simoes Araujo J.L."/>
            <person name="Soares Vidal M."/>
            <person name="Borges de Freitas H.R."/>
            <person name="Rivello Crivelaro A.L."/>
            <person name="Bueno de Camargo Nunes A."/>
            <person name="dos Santos C.M."/>
            <person name="Palmeira da Silva Rosa D."/>
            <person name="da Silva Padilha D."/>
            <person name="da Silva E."/>
            <person name="Araujo Terra L."/>
            <person name="Soares Mendes V."/>
            <person name="Farinelli L."/>
            <person name="Magalhaes Cruz L."/>
            <person name="Baldani J.I."/>
        </authorList>
    </citation>
    <scope>NUCLEOTIDE SEQUENCE [LARGE SCALE GENOMIC DNA]</scope>
    <source>
        <strain evidence="14 15">CBAmC</strain>
    </source>
</reference>
<dbReference type="PROSITE" id="PS50109">
    <property type="entry name" value="HIS_KIN"/>
    <property type="match status" value="1"/>
</dbReference>
<keyword evidence="6 11" id="KW-0812">Transmembrane</keyword>
<dbReference type="CDD" id="cd00082">
    <property type="entry name" value="HisKA"/>
    <property type="match status" value="1"/>
</dbReference>
<evidence type="ECO:0000256" key="10">
    <source>
        <dbReference type="ARBA" id="ARBA00023136"/>
    </source>
</evidence>
<dbReference type="SMART" id="SM00387">
    <property type="entry name" value="HATPase_c"/>
    <property type="match status" value="1"/>
</dbReference>
<dbReference type="RefSeq" id="WP_088874499.1">
    <property type="nucleotide sequence ID" value="NZ_CP022112.1"/>
</dbReference>
<accession>A0A248JZ97</accession>
<keyword evidence="5" id="KW-0808">Transferase</keyword>
<dbReference type="PROSITE" id="PS50885">
    <property type="entry name" value="HAMP"/>
    <property type="match status" value="1"/>
</dbReference>
<dbReference type="EC" id="2.7.13.3" evidence="3"/>
<name>A0A248JZ97_9PROT</name>
<evidence type="ECO:0000256" key="9">
    <source>
        <dbReference type="ARBA" id="ARBA00023012"/>
    </source>
</evidence>
<dbReference type="SMART" id="SM00388">
    <property type="entry name" value="HisKA"/>
    <property type="match status" value="1"/>
</dbReference>
<evidence type="ECO:0000256" key="3">
    <source>
        <dbReference type="ARBA" id="ARBA00012438"/>
    </source>
</evidence>
<evidence type="ECO:0000256" key="6">
    <source>
        <dbReference type="ARBA" id="ARBA00022692"/>
    </source>
</evidence>
<organism evidence="14 15">
    <name type="scientific">Nitrospirillum viridazoti CBAmc</name>
    <dbReference type="NCBI Taxonomy" id="1441467"/>
    <lineage>
        <taxon>Bacteria</taxon>
        <taxon>Pseudomonadati</taxon>
        <taxon>Pseudomonadota</taxon>
        <taxon>Alphaproteobacteria</taxon>
        <taxon>Rhodospirillales</taxon>
        <taxon>Azospirillaceae</taxon>
        <taxon>Nitrospirillum</taxon>
        <taxon>Nitrospirillum viridazoti</taxon>
    </lineage>
</organism>
<dbReference type="EMBL" id="CP022112">
    <property type="protein sequence ID" value="ASG24047.1"/>
    <property type="molecule type" value="Genomic_DNA"/>
</dbReference>
<dbReference type="PRINTS" id="PR00344">
    <property type="entry name" value="BCTRLSENSOR"/>
</dbReference>
<dbReference type="KEGG" id="nao:Y958_24275"/>
<dbReference type="SMART" id="SM00304">
    <property type="entry name" value="HAMP"/>
    <property type="match status" value="1"/>
</dbReference>
<proteinExistence type="predicted"/>
<evidence type="ECO:0000256" key="2">
    <source>
        <dbReference type="ARBA" id="ARBA00004141"/>
    </source>
</evidence>
<keyword evidence="4" id="KW-0597">Phosphoprotein</keyword>
<feature type="domain" description="HAMP" evidence="13">
    <location>
        <begin position="188"/>
        <end position="241"/>
    </location>
</feature>
<evidence type="ECO:0000259" key="13">
    <source>
        <dbReference type="PROSITE" id="PS50885"/>
    </source>
</evidence>
<evidence type="ECO:0000259" key="12">
    <source>
        <dbReference type="PROSITE" id="PS50109"/>
    </source>
</evidence>
<dbReference type="GO" id="GO:0000155">
    <property type="term" value="F:phosphorelay sensor kinase activity"/>
    <property type="evidence" value="ECO:0007669"/>
    <property type="project" value="InterPro"/>
</dbReference>
<dbReference type="SUPFAM" id="SSF55874">
    <property type="entry name" value="ATPase domain of HSP90 chaperone/DNA topoisomerase II/histidine kinase"/>
    <property type="match status" value="1"/>
</dbReference>
<dbReference type="InterPro" id="IPR036890">
    <property type="entry name" value="HATPase_C_sf"/>
</dbReference>
<evidence type="ECO:0000256" key="5">
    <source>
        <dbReference type="ARBA" id="ARBA00022679"/>
    </source>
</evidence>
<comment type="subcellular location">
    <subcellularLocation>
        <location evidence="2">Membrane</location>
        <topology evidence="2">Multi-pass membrane protein</topology>
    </subcellularLocation>
</comment>
<keyword evidence="7" id="KW-0418">Kinase</keyword>
<dbReference type="InterPro" id="IPR003661">
    <property type="entry name" value="HisK_dim/P_dom"/>
</dbReference>
<evidence type="ECO:0000256" key="7">
    <source>
        <dbReference type="ARBA" id="ARBA00022777"/>
    </source>
</evidence>